<dbReference type="InterPro" id="IPR030395">
    <property type="entry name" value="GP_PDE_dom"/>
</dbReference>
<gene>
    <name evidence="2" type="ORF">ACFQJ4_00810</name>
</gene>
<dbReference type="AlphaFoldDB" id="A0ABD5ZKS4"/>
<dbReference type="PROSITE" id="PS51704">
    <property type="entry name" value="GP_PDE"/>
    <property type="match status" value="1"/>
</dbReference>
<evidence type="ECO:0000313" key="2">
    <source>
        <dbReference type="EMBL" id="MFC7233846.1"/>
    </source>
</evidence>
<dbReference type="PANTHER" id="PTHR46211">
    <property type="entry name" value="GLYCEROPHOSPHORYL DIESTER PHOSPHODIESTERASE"/>
    <property type="match status" value="1"/>
</dbReference>
<feature type="domain" description="GP-PDE" evidence="1">
    <location>
        <begin position="1"/>
        <end position="222"/>
    </location>
</feature>
<keyword evidence="3" id="KW-1185">Reference proteome</keyword>
<sequence>MRLIAHRGFGDVYPENTLTAVEAAAMRADDVAVDVRRCDSGELVVIHDPTVDRITDGSGAVCRHTLDELQALDVLGTGERIPALETVLAAVPPSVGVTLELHEVGLAADALRLARRSDPQVTVSSGIAHELEGCRGIDPTVPRAYRFDGEPEVGLDFADETDCSYLHPHASVCEEWVVADAHREGMCVNAWGVGDRETATTLAERGVDGIVADCTEVLPRVEQ</sequence>
<evidence type="ECO:0000313" key="3">
    <source>
        <dbReference type="Proteomes" id="UP001596398"/>
    </source>
</evidence>
<organism evidence="2 3">
    <name type="scientific">Halosegnis marinus</name>
    <dbReference type="NCBI Taxonomy" id="3034023"/>
    <lineage>
        <taxon>Archaea</taxon>
        <taxon>Methanobacteriati</taxon>
        <taxon>Methanobacteriota</taxon>
        <taxon>Stenosarchaea group</taxon>
        <taxon>Halobacteria</taxon>
        <taxon>Halobacteriales</taxon>
        <taxon>Natronomonadaceae</taxon>
        <taxon>Halosegnis</taxon>
    </lineage>
</organism>
<dbReference type="GeneID" id="79265507"/>
<dbReference type="PANTHER" id="PTHR46211:SF14">
    <property type="entry name" value="GLYCEROPHOSPHODIESTER PHOSPHODIESTERASE"/>
    <property type="match status" value="1"/>
</dbReference>
<reference evidence="2 3" key="1">
    <citation type="journal article" date="2019" name="Int. J. Syst. Evol. Microbiol.">
        <title>The Global Catalogue of Microorganisms (GCM) 10K type strain sequencing project: providing services to taxonomists for standard genome sequencing and annotation.</title>
        <authorList>
            <consortium name="The Broad Institute Genomics Platform"/>
            <consortium name="The Broad Institute Genome Sequencing Center for Infectious Disease"/>
            <person name="Wu L."/>
            <person name="Ma J."/>
        </authorList>
    </citation>
    <scope>NUCLEOTIDE SEQUENCE [LARGE SCALE GENOMIC DNA]</scope>
    <source>
        <strain evidence="2 3">DT85</strain>
    </source>
</reference>
<dbReference type="EMBL" id="JBHTAP010000001">
    <property type="protein sequence ID" value="MFC7233846.1"/>
    <property type="molecule type" value="Genomic_DNA"/>
</dbReference>
<dbReference type="InterPro" id="IPR017946">
    <property type="entry name" value="PLC-like_Pdiesterase_TIM-brl"/>
</dbReference>
<dbReference type="Proteomes" id="UP001596398">
    <property type="component" value="Unassembled WGS sequence"/>
</dbReference>
<dbReference type="Pfam" id="PF03009">
    <property type="entry name" value="GDPD"/>
    <property type="match status" value="1"/>
</dbReference>
<evidence type="ECO:0000259" key="1">
    <source>
        <dbReference type="PROSITE" id="PS51704"/>
    </source>
</evidence>
<comment type="caution">
    <text evidence="2">The sequence shown here is derived from an EMBL/GenBank/DDBJ whole genome shotgun (WGS) entry which is preliminary data.</text>
</comment>
<protein>
    <submittedName>
        <fullName evidence="2">Glycerophosphodiester phosphodiesterase</fullName>
    </submittedName>
</protein>
<dbReference type="SUPFAM" id="SSF51695">
    <property type="entry name" value="PLC-like phosphodiesterases"/>
    <property type="match status" value="1"/>
</dbReference>
<accession>A0ABD5ZKS4</accession>
<dbReference type="RefSeq" id="WP_276234842.1">
    <property type="nucleotide sequence ID" value="NZ_CP119802.1"/>
</dbReference>
<dbReference type="Gene3D" id="3.20.20.190">
    <property type="entry name" value="Phosphatidylinositol (PI) phosphodiesterase"/>
    <property type="match status" value="1"/>
</dbReference>
<proteinExistence type="predicted"/>
<name>A0ABD5ZKS4_9EURY</name>